<dbReference type="EMBL" id="CAKXAJ010025998">
    <property type="protein sequence ID" value="CAH2249619.1"/>
    <property type="molecule type" value="Genomic_DNA"/>
</dbReference>
<accession>A0A8S4S9I8</accession>
<dbReference type="AlphaFoldDB" id="A0A8S4S9I8"/>
<evidence type="ECO:0000313" key="2">
    <source>
        <dbReference type="EMBL" id="CAH2249619.1"/>
    </source>
</evidence>
<name>A0A8S4S9I8_9NEOP</name>
<reference evidence="2" key="1">
    <citation type="submission" date="2022-03" db="EMBL/GenBank/DDBJ databases">
        <authorList>
            <person name="Lindestad O."/>
        </authorList>
    </citation>
    <scope>NUCLEOTIDE SEQUENCE</scope>
</reference>
<feature type="chain" id="PRO_5035854096" evidence="1">
    <location>
        <begin position="30"/>
        <end position="482"/>
    </location>
</feature>
<comment type="caution">
    <text evidence="2">The sequence shown here is derived from an EMBL/GenBank/DDBJ whole genome shotgun (WGS) entry which is preliminary data.</text>
</comment>
<protein>
    <submittedName>
        <fullName evidence="2">Jg18798 protein</fullName>
    </submittedName>
</protein>
<gene>
    <name evidence="2" type="primary">jg18798</name>
    <name evidence="2" type="ORF">PAEG_LOCUS21938</name>
</gene>
<proteinExistence type="predicted"/>
<dbReference type="Proteomes" id="UP000838756">
    <property type="component" value="Unassembled WGS sequence"/>
</dbReference>
<organism evidence="2 3">
    <name type="scientific">Pararge aegeria aegeria</name>
    <dbReference type="NCBI Taxonomy" id="348720"/>
    <lineage>
        <taxon>Eukaryota</taxon>
        <taxon>Metazoa</taxon>
        <taxon>Ecdysozoa</taxon>
        <taxon>Arthropoda</taxon>
        <taxon>Hexapoda</taxon>
        <taxon>Insecta</taxon>
        <taxon>Pterygota</taxon>
        <taxon>Neoptera</taxon>
        <taxon>Endopterygota</taxon>
        <taxon>Lepidoptera</taxon>
        <taxon>Glossata</taxon>
        <taxon>Ditrysia</taxon>
        <taxon>Papilionoidea</taxon>
        <taxon>Nymphalidae</taxon>
        <taxon>Satyrinae</taxon>
        <taxon>Satyrini</taxon>
        <taxon>Parargina</taxon>
        <taxon>Pararge</taxon>
    </lineage>
</organism>
<keyword evidence="3" id="KW-1185">Reference proteome</keyword>
<evidence type="ECO:0000256" key="1">
    <source>
        <dbReference type="SAM" id="SignalP"/>
    </source>
</evidence>
<keyword evidence="1" id="KW-0732">Signal</keyword>
<evidence type="ECO:0000313" key="3">
    <source>
        <dbReference type="Proteomes" id="UP000838756"/>
    </source>
</evidence>
<feature type="signal peptide" evidence="1">
    <location>
        <begin position="1"/>
        <end position="29"/>
    </location>
</feature>
<sequence>MGVFSIVDLLYFLCRITIIQFASVPVTSCNPTASRLYPAFSSTLFPSNEHPELLSSTIIDNNFSYKKYNSPELFSKSKGELLKSENPNPFTNSDASLLVPYNIQRTFTPLSTEETSSFQYDTTETIIKNSNLMQELLNRISSSVVSSKDVVTQSNLQATQKPLTVQSSKHQAQYPTSVPSLILNKLPEYSFNYTSPMLSHNLPNQYDDNSSNKVSMPQTENVVSNNFSEDNLISNSSLLKTPTLLPNIGPPISAIHKANIPVSKDTNSFRTVSKVCMPASNYIGLALPKENNESSNLSFNNPPVLPNIELTTLITKDCLPIIKDSNSFKLLPAEHEFKKLLSTISSTEICFMPNLNKNLLGSNGDIDIPTKIIPLLHNDTEIYESSPPKFLPNWQITQKVFQCDNSKRQNEPSSVPLVNVKNSFVTNTPNLPVLDIRTQEIGAIIPKKDVLYPSRNRKGHCRKKVTDNAITTPVTETENNQL</sequence>